<dbReference type="Proteomes" id="UP000198778">
    <property type="component" value="Unassembled WGS sequence"/>
</dbReference>
<dbReference type="OrthoDB" id="2168558at2"/>
<keyword evidence="5" id="KW-1185">Reference proteome</keyword>
<keyword evidence="2" id="KW-0812">Transmembrane</keyword>
<feature type="transmembrane region" description="Helical" evidence="2">
    <location>
        <begin position="20"/>
        <end position="41"/>
    </location>
</feature>
<organism evidence="4 5">
    <name type="scientific">Alkalicoccus daliensis</name>
    <dbReference type="NCBI Taxonomy" id="745820"/>
    <lineage>
        <taxon>Bacteria</taxon>
        <taxon>Bacillati</taxon>
        <taxon>Bacillota</taxon>
        <taxon>Bacilli</taxon>
        <taxon>Bacillales</taxon>
        <taxon>Bacillaceae</taxon>
        <taxon>Alkalicoccus</taxon>
    </lineage>
</organism>
<feature type="compositionally biased region" description="Low complexity" evidence="1">
    <location>
        <begin position="56"/>
        <end position="131"/>
    </location>
</feature>
<dbReference type="Pfam" id="PF07423">
    <property type="entry name" value="DUF1510"/>
    <property type="match status" value="1"/>
</dbReference>
<dbReference type="EMBL" id="FNIL01000001">
    <property type="protein sequence ID" value="SDN45332.1"/>
    <property type="molecule type" value="Genomic_DNA"/>
</dbReference>
<evidence type="ECO:0000259" key="3">
    <source>
        <dbReference type="Pfam" id="PF07423"/>
    </source>
</evidence>
<protein>
    <recommendedName>
        <fullName evidence="3">DUF1510 domain-containing protein</fullName>
    </recommendedName>
</protein>
<keyword evidence="2" id="KW-1133">Transmembrane helix</keyword>
<dbReference type="InterPro" id="IPR009988">
    <property type="entry name" value="DUF1510"/>
</dbReference>
<reference evidence="5" key="1">
    <citation type="submission" date="2016-10" db="EMBL/GenBank/DDBJ databases">
        <authorList>
            <person name="Varghese N."/>
            <person name="Submissions S."/>
        </authorList>
    </citation>
    <scope>NUCLEOTIDE SEQUENCE [LARGE SCALE GENOMIC DNA]</scope>
    <source>
        <strain evidence="5">CGMCC 1.10369</strain>
    </source>
</reference>
<dbReference type="STRING" id="745820.SAMN04488053_101894"/>
<dbReference type="AlphaFoldDB" id="A0A1H0BI74"/>
<dbReference type="RefSeq" id="WP_090840937.1">
    <property type="nucleotide sequence ID" value="NZ_FNIL01000001.1"/>
</dbReference>
<evidence type="ECO:0000313" key="4">
    <source>
        <dbReference type="EMBL" id="SDN45332.1"/>
    </source>
</evidence>
<evidence type="ECO:0000256" key="2">
    <source>
        <dbReference type="SAM" id="Phobius"/>
    </source>
</evidence>
<evidence type="ECO:0000313" key="5">
    <source>
        <dbReference type="Proteomes" id="UP000198778"/>
    </source>
</evidence>
<feature type="compositionally biased region" description="Polar residues" evidence="1">
    <location>
        <begin position="162"/>
        <end position="173"/>
    </location>
</feature>
<accession>A0A1H0BI74</accession>
<gene>
    <name evidence="4" type="ORF">SAMN04488053_101894</name>
</gene>
<feature type="domain" description="DUF1510" evidence="3">
    <location>
        <begin position="154"/>
        <end position="247"/>
    </location>
</feature>
<proteinExistence type="predicted"/>
<evidence type="ECO:0000256" key="1">
    <source>
        <dbReference type="SAM" id="MobiDB-lite"/>
    </source>
</evidence>
<keyword evidence="2" id="KW-0472">Membrane</keyword>
<name>A0A1H0BI74_9BACI</name>
<feature type="region of interest" description="Disordered" evidence="1">
    <location>
        <begin position="52"/>
        <end position="173"/>
    </location>
</feature>
<sequence>MSNRIPQRQNYRKKRKINTVLNISIGLVALLILVVSINLFLNSGSNNLADENNSGELASAENNNTENTNNISINTNDNENENNAGEENLNVSINNEENNNEDNMNNENENTNEENNGNNENNENEENNGNNENEENNNRENEENNGSNENESPDGEWEPIGTEQTGGLSGSYERNSQNWQEMVEAITYAVGLPNDEDEIALWRIENGGSPESAVGTLSPHGGDYDSPYQVRIEWVEGEGWQPVDVTRLNSNPYR</sequence>